<feature type="region of interest" description="Disordered" evidence="5">
    <location>
        <begin position="1"/>
        <end position="23"/>
    </location>
</feature>
<feature type="compositionally biased region" description="Low complexity" evidence="5">
    <location>
        <begin position="338"/>
        <end position="359"/>
    </location>
</feature>
<feature type="region of interest" description="Disordered" evidence="5">
    <location>
        <begin position="211"/>
        <end position="369"/>
    </location>
</feature>
<keyword evidence="3" id="KW-0371">Homeobox</keyword>
<keyword evidence="2" id="KW-0238">DNA-binding</keyword>
<evidence type="ECO:0000256" key="2">
    <source>
        <dbReference type="ARBA" id="ARBA00023125"/>
    </source>
</evidence>
<dbReference type="GO" id="GO:0006355">
    <property type="term" value="P:regulation of DNA-templated transcription"/>
    <property type="evidence" value="ECO:0007669"/>
    <property type="project" value="InterPro"/>
</dbReference>
<keyword evidence="8" id="KW-1185">Reference proteome</keyword>
<feature type="compositionally biased region" description="Low complexity" evidence="5">
    <location>
        <begin position="867"/>
        <end position="882"/>
    </location>
</feature>
<feature type="compositionally biased region" description="Basic and acidic residues" evidence="5">
    <location>
        <begin position="1054"/>
        <end position="1063"/>
    </location>
</feature>
<feature type="region of interest" description="Disordered" evidence="5">
    <location>
        <begin position="863"/>
        <end position="936"/>
    </location>
</feature>
<dbReference type="AlphaFoldDB" id="A0AA88GLB2"/>
<dbReference type="Proteomes" id="UP000816034">
    <property type="component" value="Unassembled WGS sequence"/>
</dbReference>
<feature type="compositionally biased region" description="Polar residues" evidence="5">
    <location>
        <begin position="1120"/>
        <end position="1146"/>
    </location>
</feature>
<dbReference type="GO" id="GO:0005737">
    <property type="term" value="C:cytoplasm"/>
    <property type="evidence" value="ECO:0007669"/>
    <property type="project" value="UniProtKB-ARBA"/>
</dbReference>
<proteinExistence type="predicted"/>
<dbReference type="InterPro" id="IPR000195">
    <property type="entry name" value="Rab-GAP-TBC_dom"/>
</dbReference>
<feature type="compositionally biased region" description="Basic and acidic residues" evidence="5">
    <location>
        <begin position="904"/>
        <end position="925"/>
    </location>
</feature>
<dbReference type="Gene3D" id="1.10.8.270">
    <property type="entry name" value="putative rabgap domain of human tbc1 domain family member 14 like domains"/>
    <property type="match status" value="1"/>
</dbReference>
<evidence type="ECO:0000256" key="3">
    <source>
        <dbReference type="ARBA" id="ARBA00023155"/>
    </source>
</evidence>
<feature type="compositionally biased region" description="Polar residues" evidence="5">
    <location>
        <begin position="8"/>
        <end position="17"/>
    </location>
</feature>
<feature type="compositionally biased region" description="Polar residues" evidence="5">
    <location>
        <begin position="883"/>
        <end position="900"/>
    </location>
</feature>
<feature type="domain" description="Rab-GAP TBC" evidence="6">
    <location>
        <begin position="492"/>
        <end position="789"/>
    </location>
</feature>
<protein>
    <recommendedName>
        <fullName evidence="6">Rab-GAP TBC domain-containing protein</fullName>
    </recommendedName>
</protein>
<dbReference type="Gene3D" id="1.10.10.60">
    <property type="entry name" value="Homeodomain-like"/>
    <property type="match status" value="1"/>
</dbReference>
<sequence>MQHPIMNLFQSPSNNSDNPEKHSNGDLFNCESQLFGNVSLLSAPEASDSLLSLFNERETFAFEDCMYTSNNNSSLLHSLSSTGYNSWSSSSLGFDFQTSYSLDALSSDSVLSTPSRFETPLTKEATFPSPLSVNIIPLKNYRDHKSNMSSQMMAIQKDTFDQPSLESIAKNIETLLEDSFSVNDLNLMKELKKIENDVRSALIMKEHTRMMNSNNNNAGSSCSSSISASTPSIVSSSSSMKKDEHASHILTRSQAQKKKQSSSSRKNALPVLSSPQTKKRGKASTKRKRASADEDSESEKSSNSSNDSDSDFRPSSTENNECTTEEEEDEETEDDSKSSTTTTCKRKATSSASKSRTATPQPRKKRTTFAKADIALLTKWLHDHSNNPYPTDDEKKTLLECVNMTKDQLETCISEILTQPFAFQMDDYHIYEKIIETVRTKKMSDEEGEEIFLSVRVHDFHSQVKEFEQINSSTDPNTLLQSLCTKALSGNLGQSTIRSIIWRVFLGVLPLTEKFGKEHWITKIDYDRERYEELLKKHENDPRKKTKNSANSEDEVDVTFCDPLSQSQSNPWSEFFENSELEKTIVQDLKRLYPEYPFFRTDEIQNLLKRMLFVWSKENTDLSYRQGMHELLSPILLVVYRDAQNIENYKHLLEENPDLKLLMKLLDRNFLEHDAYCLFEKLMTKMREYFIVGEGPQGRPFPNISTKGPLDNMLMIERKMDLYETPIFKISNKIQNTLLEKKDPDLHRHLTKMCIEPQIYLIRWVRLLFGREFHIDDAIILWDAIFSDCGGFRSESLISASDIDLSLVEHISVAMLHFIRKHLLSSDSSYCMKRLMRYPPVEDVHIFVEQALESRARPTSLLPSMEASSNHHNGANNGGTSSVTVIPKSQSNPQLDTSSLFPRLTKDVPVTERTIKPSRKQEGTPKHKNSNSISASPNLGAFAKQLFPSSSTKPKSKGVTPLNSPSPSIHAMATSHHLYSSEGHEWIEREKKLGDVVDVVLNVLQNMALEAKLDEERLLMSVAELKHVRDCLKFQLPFQEREIDWIAKRLKSPRGSEAEENQEHGMMQSSSSSTTTTTTNTPHEEEEIKKSLGTFVVIDFHESPHPPSSTTLEPHFPNSHLPSSTSQHKPTAQKQNTVPNQNSNTISSSSSEPVFHPLLK</sequence>
<name>A0AA88GLB2_NAELO</name>
<evidence type="ECO:0000256" key="1">
    <source>
        <dbReference type="ARBA" id="ARBA00022468"/>
    </source>
</evidence>
<feature type="region of interest" description="Disordered" evidence="5">
    <location>
        <begin position="1054"/>
        <end position="1086"/>
    </location>
</feature>
<dbReference type="PANTHER" id="PTHR22957:SF337">
    <property type="entry name" value="TBC1 DOMAIN FAMILY MEMBER 5"/>
    <property type="match status" value="1"/>
</dbReference>
<organism evidence="7 8">
    <name type="scientific">Naegleria lovaniensis</name>
    <name type="common">Amoeba</name>
    <dbReference type="NCBI Taxonomy" id="51637"/>
    <lineage>
        <taxon>Eukaryota</taxon>
        <taxon>Discoba</taxon>
        <taxon>Heterolobosea</taxon>
        <taxon>Tetramitia</taxon>
        <taxon>Eutetramitia</taxon>
        <taxon>Vahlkampfiidae</taxon>
        <taxon>Naegleria</taxon>
    </lineage>
</organism>
<dbReference type="InterPro" id="IPR035969">
    <property type="entry name" value="Rab-GAP_TBC_sf"/>
</dbReference>
<dbReference type="RefSeq" id="XP_044545868.1">
    <property type="nucleotide sequence ID" value="XM_044698300.1"/>
</dbReference>
<feature type="region of interest" description="Disordered" evidence="5">
    <location>
        <begin position="948"/>
        <end position="970"/>
    </location>
</feature>
<dbReference type="Pfam" id="PF05920">
    <property type="entry name" value="Homeobox_KN"/>
    <property type="match status" value="1"/>
</dbReference>
<dbReference type="InterPro" id="IPR009057">
    <property type="entry name" value="Homeodomain-like_sf"/>
</dbReference>
<feature type="compositionally biased region" description="Basic residues" evidence="5">
    <location>
        <begin position="277"/>
        <end position="289"/>
    </location>
</feature>
<dbReference type="CDD" id="cd00086">
    <property type="entry name" value="homeodomain"/>
    <property type="match status" value="1"/>
</dbReference>
<comment type="caution">
    <text evidence="7">The sequence shown here is derived from an EMBL/GenBank/DDBJ whole genome shotgun (WGS) entry which is preliminary data.</text>
</comment>
<dbReference type="SMART" id="SM00164">
    <property type="entry name" value="TBC"/>
    <property type="match status" value="1"/>
</dbReference>
<evidence type="ECO:0000259" key="6">
    <source>
        <dbReference type="PROSITE" id="PS50086"/>
    </source>
</evidence>
<feature type="compositionally biased region" description="Low complexity" evidence="5">
    <location>
        <begin position="212"/>
        <end position="239"/>
    </location>
</feature>
<dbReference type="InterPro" id="IPR008422">
    <property type="entry name" value="KN_HD"/>
</dbReference>
<dbReference type="FunFam" id="1.10.8.270:FF:000011">
    <property type="entry name" value="TBC1 domain family member 5"/>
    <property type="match status" value="1"/>
</dbReference>
<dbReference type="EMBL" id="PYSW02000032">
    <property type="protein sequence ID" value="KAG2378606.1"/>
    <property type="molecule type" value="Genomic_DNA"/>
</dbReference>
<feature type="region of interest" description="Disordered" evidence="5">
    <location>
        <begin position="1100"/>
        <end position="1160"/>
    </location>
</feature>
<gene>
    <name evidence="7" type="ORF">C9374_008245</name>
</gene>
<dbReference type="SUPFAM" id="SSF46689">
    <property type="entry name" value="Homeodomain-like"/>
    <property type="match status" value="1"/>
</dbReference>
<dbReference type="GO" id="GO:0005096">
    <property type="term" value="F:GTPase activator activity"/>
    <property type="evidence" value="ECO:0007669"/>
    <property type="project" value="UniProtKB-KW"/>
</dbReference>
<dbReference type="Gene3D" id="1.10.472.80">
    <property type="entry name" value="Ypt/Rab-GAP domain of gyp1p, domain 3"/>
    <property type="match status" value="1"/>
</dbReference>
<keyword evidence="1" id="KW-0343">GTPase activation</keyword>
<dbReference type="Pfam" id="PF00566">
    <property type="entry name" value="RabGAP-TBC"/>
    <property type="match status" value="2"/>
</dbReference>
<accession>A0AA88GLB2</accession>
<keyword evidence="4" id="KW-0539">Nucleus</keyword>
<evidence type="ECO:0000256" key="4">
    <source>
        <dbReference type="ARBA" id="ARBA00023242"/>
    </source>
</evidence>
<dbReference type="PROSITE" id="PS50086">
    <property type="entry name" value="TBC_RABGAP"/>
    <property type="match status" value="1"/>
</dbReference>
<evidence type="ECO:0000313" key="8">
    <source>
        <dbReference type="Proteomes" id="UP000816034"/>
    </source>
</evidence>
<evidence type="ECO:0000313" key="7">
    <source>
        <dbReference type="EMBL" id="KAG2378606.1"/>
    </source>
</evidence>
<dbReference type="GO" id="GO:0003677">
    <property type="term" value="F:DNA binding"/>
    <property type="evidence" value="ECO:0007669"/>
    <property type="project" value="UniProtKB-KW"/>
</dbReference>
<dbReference type="PANTHER" id="PTHR22957">
    <property type="entry name" value="TBC1 DOMAIN FAMILY MEMBER GTPASE-ACTIVATING PROTEIN"/>
    <property type="match status" value="1"/>
</dbReference>
<dbReference type="GeneID" id="68100699"/>
<dbReference type="SUPFAM" id="SSF47923">
    <property type="entry name" value="Ypt/Rab-GAP domain of gyp1p"/>
    <property type="match status" value="2"/>
</dbReference>
<reference evidence="7 8" key="1">
    <citation type="journal article" date="2018" name="BMC Genomics">
        <title>The genome of Naegleria lovaniensis, the basis for a comparative approach to unravel pathogenicity factors of the human pathogenic amoeba N. fowleri.</title>
        <authorList>
            <person name="Liechti N."/>
            <person name="Schurch N."/>
            <person name="Bruggmann R."/>
            <person name="Wittwer M."/>
        </authorList>
    </citation>
    <scope>NUCLEOTIDE SEQUENCE [LARGE SCALE GENOMIC DNA]</scope>
    <source>
        <strain evidence="7 8">ATCC 30569</strain>
    </source>
</reference>
<feature type="compositionally biased region" description="Acidic residues" evidence="5">
    <location>
        <begin position="323"/>
        <end position="334"/>
    </location>
</feature>
<evidence type="ECO:0000256" key="5">
    <source>
        <dbReference type="SAM" id="MobiDB-lite"/>
    </source>
</evidence>
<dbReference type="FunFam" id="1.10.472.80:FF:000038">
    <property type="entry name" value="TBC1 domain family member 5"/>
    <property type="match status" value="1"/>
</dbReference>
<dbReference type="InterPro" id="IPR001356">
    <property type="entry name" value="HD"/>
</dbReference>
<feature type="compositionally biased region" description="Low complexity" evidence="5">
    <location>
        <begin position="1069"/>
        <end position="1079"/>
    </location>
</feature>